<protein>
    <submittedName>
        <fullName evidence="1">Uncharacterized protein</fullName>
    </submittedName>
</protein>
<evidence type="ECO:0000313" key="1">
    <source>
        <dbReference type="EMBL" id="NVM96493.1"/>
    </source>
</evidence>
<dbReference type="EMBL" id="JAAMFM010000033">
    <property type="protein sequence ID" value="NVM96493.1"/>
    <property type="molecule type" value="Genomic_DNA"/>
</dbReference>
<name>A0A7Y7IJN6_9MICC</name>
<proteinExistence type="predicted"/>
<accession>A0A7Y7IJN6</accession>
<sequence length="66" mass="7048">MQGAPAGQWGYVYLNRHGQRFGRFLADTGGTVTVTVPEGTGNGLDTLVLPDKDGRRVSFGAFHVTP</sequence>
<keyword evidence="2" id="KW-1185">Reference proteome</keyword>
<organism evidence="1 2">
    <name type="scientific">Arthrobacter wenxiniae</name>
    <dbReference type="NCBI Taxonomy" id="2713570"/>
    <lineage>
        <taxon>Bacteria</taxon>
        <taxon>Bacillati</taxon>
        <taxon>Actinomycetota</taxon>
        <taxon>Actinomycetes</taxon>
        <taxon>Micrococcales</taxon>
        <taxon>Micrococcaceae</taxon>
        <taxon>Arthrobacter</taxon>
    </lineage>
</organism>
<dbReference type="RefSeq" id="WP_176636215.1">
    <property type="nucleotide sequence ID" value="NZ_JAAMFM010000033.1"/>
</dbReference>
<gene>
    <name evidence="1" type="ORF">G6034_16575</name>
</gene>
<comment type="caution">
    <text evidence="1">The sequence shown here is derived from an EMBL/GenBank/DDBJ whole genome shotgun (WGS) entry which is preliminary data.</text>
</comment>
<dbReference type="Proteomes" id="UP000543556">
    <property type="component" value="Unassembled WGS sequence"/>
</dbReference>
<reference evidence="1 2" key="1">
    <citation type="submission" date="2020-02" db="EMBL/GenBank/DDBJ databases">
        <title>Genome sequence of strain AETb3-4.</title>
        <authorList>
            <person name="Gao J."/>
            <person name="Zhang X."/>
        </authorList>
    </citation>
    <scope>NUCLEOTIDE SEQUENCE [LARGE SCALE GENOMIC DNA]</scope>
    <source>
        <strain evidence="1 2">AETb3-4</strain>
    </source>
</reference>
<dbReference type="AlphaFoldDB" id="A0A7Y7IJN6"/>
<evidence type="ECO:0000313" key="2">
    <source>
        <dbReference type="Proteomes" id="UP000543556"/>
    </source>
</evidence>